<evidence type="ECO:0000313" key="1">
    <source>
        <dbReference type="EMBL" id="MEQ2240586.1"/>
    </source>
</evidence>
<dbReference type="PROSITE" id="PS51257">
    <property type="entry name" value="PROKAR_LIPOPROTEIN"/>
    <property type="match status" value="1"/>
</dbReference>
<comment type="caution">
    <text evidence="1">The sequence shown here is derived from an EMBL/GenBank/DDBJ whole genome shotgun (WGS) entry which is preliminary data.</text>
</comment>
<dbReference type="InterPro" id="IPR036397">
    <property type="entry name" value="RNaseH_sf"/>
</dbReference>
<proteinExistence type="predicted"/>
<dbReference type="Proteomes" id="UP001482620">
    <property type="component" value="Unassembled WGS sequence"/>
</dbReference>
<name>A0ABV0U6A0_9TELE</name>
<keyword evidence="2" id="KW-1185">Reference proteome</keyword>
<reference evidence="1 2" key="1">
    <citation type="submission" date="2021-06" db="EMBL/GenBank/DDBJ databases">
        <authorList>
            <person name="Palmer J.M."/>
        </authorList>
    </citation>
    <scope>NUCLEOTIDE SEQUENCE [LARGE SCALE GENOMIC DNA]</scope>
    <source>
        <strain evidence="2">if_2019</strain>
        <tissue evidence="1">Muscle</tissue>
    </source>
</reference>
<accession>A0ABV0U6A0</accession>
<dbReference type="Gene3D" id="3.30.420.10">
    <property type="entry name" value="Ribonuclease H-like superfamily/Ribonuclease H"/>
    <property type="match status" value="1"/>
</dbReference>
<evidence type="ECO:0000313" key="2">
    <source>
        <dbReference type="Proteomes" id="UP001482620"/>
    </source>
</evidence>
<sequence length="108" mass="12264">MKGSLNRTAVYSIHLTKHCFQKNNVPLLVAFACSPDLYPIDNVWGWMGDDVYENGCRFQTSDALLKAIMNTWSDIITSRLETLILVVSTQIFEVINKSKILYFTVSSI</sequence>
<gene>
    <name evidence="1" type="ORF">ILYODFUR_016628</name>
</gene>
<protein>
    <submittedName>
        <fullName evidence="1">Uncharacterized protein</fullName>
    </submittedName>
</protein>
<dbReference type="EMBL" id="JAHRIQ010059451">
    <property type="protein sequence ID" value="MEQ2240586.1"/>
    <property type="molecule type" value="Genomic_DNA"/>
</dbReference>
<organism evidence="1 2">
    <name type="scientific">Ilyodon furcidens</name>
    <name type="common">goldbreast splitfin</name>
    <dbReference type="NCBI Taxonomy" id="33524"/>
    <lineage>
        <taxon>Eukaryota</taxon>
        <taxon>Metazoa</taxon>
        <taxon>Chordata</taxon>
        <taxon>Craniata</taxon>
        <taxon>Vertebrata</taxon>
        <taxon>Euteleostomi</taxon>
        <taxon>Actinopterygii</taxon>
        <taxon>Neopterygii</taxon>
        <taxon>Teleostei</taxon>
        <taxon>Neoteleostei</taxon>
        <taxon>Acanthomorphata</taxon>
        <taxon>Ovalentaria</taxon>
        <taxon>Atherinomorphae</taxon>
        <taxon>Cyprinodontiformes</taxon>
        <taxon>Goodeidae</taxon>
        <taxon>Ilyodon</taxon>
    </lineage>
</organism>